<dbReference type="InterPro" id="IPR003812">
    <property type="entry name" value="Fido"/>
</dbReference>
<dbReference type="InterPro" id="IPR013436">
    <property type="entry name" value="Mobile_mystery_prot_B"/>
</dbReference>
<proteinExistence type="predicted"/>
<dbReference type="SUPFAM" id="SSF140931">
    <property type="entry name" value="Fic-like"/>
    <property type="match status" value="1"/>
</dbReference>
<reference evidence="2 3" key="1">
    <citation type="submission" date="2019-03" db="EMBL/GenBank/DDBJ databases">
        <title>Lake Tanganyika Metagenome-Assembled Genomes (MAGs).</title>
        <authorList>
            <person name="Tran P."/>
        </authorList>
    </citation>
    <scope>NUCLEOTIDE SEQUENCE [LARGE SCALE GENOMIC DNA]</scope>
    <source>
        <strain evidence="2">K_DeepCast_65m_m2_236</strain>
    </source>
</reference>
<sequence>MSTIILPERTWALDVDDRKALIPSHLATRYELAAWEQANMVRAIAWLESRRGGVTVLTGRFMRTLHRKMFDETWDHAGAYRKGKANRGAPPWTISTRVEDVIARASGWVRMHAYPADETAVRFCHRMSEVHPFERGNGRVIRLMTDALAVELGHAPFTWGAKSKLDAGELRDRYIA</sequence>
<evidence type="ECO:0000313" key="2">
    <source>
        <dbReference type="EMBL" id="MBM3275701.1"/>
    </source>
</evidence>
<evidence type="ECO:0000259" key="1">
    <source>
        <dbReference type="PROSITE" id="PS51459"/>
    </source>
</evidence>
<feature type="domain" description="Fido" evidence="1">
    <location>
        <begin position="57"/>
        <end position="176"/>
    </location>
</feature>
<accession>A0A937X8S9</accession>
<protein>
    <submittedName>
        <fullName evidence="2">Mobile mystery protein B</fullName>
    </submittedName>
</protein>
<dbReference type="EMBL" id="VGJX01000684">
    <property type="protein sequence ID" value="MBM3275701.1"/>
    <property type="molecule type" value="Genomic_DNA"/>
</dbReference>
<evidence type="ECO:0000313" key="3">
    <source>
        <dbReference type="Proteomes" id="UP000703893"/>
    </source>
</evidence>
<dbReference type="NCBIfam" id="TIGR02613">
    <property type="entry name" value="mob_myst_B"/>
    <property type="match status" value="1"/>
</dbReference>
<dbReference type="PROSITE" id="PS51459">
    <property type="entry name" value="FIDO"/>
    <property type="match status" value="1"/>
</dbReference>
<organism evidence="2 3">
    <name type="scientific">Candidatus Tanganyikabacteria bacterium</name>
    <dbReference type="NCBI Taxonomy" id="2961651"/>
    <lineage>
        <taxon>Bacteria</taxon>
        <taxon>Bacillati</taxon>
        <taxon>Candidatus Sericytochromatia</taxon>
        <taxon>Candidatus Tanganyikabacteria</taxon>
    </lineage>
</organism>
<feature type="non-terminal residue" evidence="2">
    <location>
        <position position="176"/>
    </location>
</feature>
<dbReference type="Proteomes" id="UP000703893">
    <property type="component" value="Unassembled WGS sequence"/>
</dbReference>
<dbReference type="InterPro" id="IPR036597">
    <property type="entry name" value="Fido-like_dom_sf"/>
</dbReference>
<gene>
    <name evidence="2" type="ORF">FJZ00_11150</name>
</gene>
<dbReference type="AlphaFoldDB" id="A0A937X8S9"/>
<dbReference type="Pfam" id="PF02661">
    <property type="entry name" value="Fic"/>
    <property type="match status" value="1"/>
</dbReference>
<dbReference type="Gene3D" id="1.10.3290.10">
    <property type="entry name" value="Fido-like domain"/>
    <property type="match status" value="1"/>
</dbReference>
<comment type="caution">
    <text evidence="2">The sequence shown here is derived from an EMBL/GenBank/DDBJ whole genome shotgun (WGS) entry which is preliminary data.</text>
</comment>
<name>A0A937X8S9_9BACT</name>